<dbReference type="InterPro" id="IPR002347">
    <property type="entry name" value="SDR_fam"/>
</dbReference>
<keyword evidence="2" id="KW-0560">Oxidoreductase</keyword>
<evidence type="ECO:0000256" key="1">
    <source>
        <dbReference type="ARBA" id="ARBA00006484"/>
    </source>
</evidence>
<dbReference type="SUPFAM" id="SSF51735">
    <property type="entry name" value="NAD(P)-binding Rossmann-fold domains"/>
    <property type="match status" value="1"/>
</dbReference>
<reference evidence="4 5" key="1">
    <citation type="submission" date="2021-02" db="EMBL/GenBank/DDBJ databases">
        <title>Plant Genome Project.</title>
        <authorList>
            <person name="Zhang R.-G."/>
        </authorList>
    </citation>
    <scope>NUCLEOTIDE SEQUENCE [LARGE SCALE GENOMIC DNA]</scope>
    <source>
        <tissue evidence="4">Leaves</tissue>
    </source>
</reference>
<keyword evidence="5" id="KW-1185">Reference proteome</keyword>
<feature type="region of interest" description="Disordered" evidence="3">
    <location>
        <begin position="147"/>
        <end position="183"/>
    </location>
</feature>
<comment type="similarity">
    <text evidence="1">Belongs to the short-chain dehydrogenases/reductases (SDR) family.</text>
</comment>
<dbReference type="InterPro" id="IPR036291">
    <property type="entry name" value="NAD(P)-bd_dom_sf"/>
</dbReference>
<dbReference type="PANTHER" id="PTHR48107:SF29">
    <property type="entry name" value="ENOYL-(ACYL CARRIER) REDUCTASE"/>
    <property type="match status" value="1"/>
</dbReference>
<dbReference type="Pfam" id="PF00106">
    <property type="entry name" value="adh_short"/>
    <property type="match status" value="1"/>
</dbReference>
<accession>A0ABQ8I5U3</accession>
<dbReference type="Gene3D" id="3.40.50.720">
    <property type="entry name" value="NAD(P)-binding Rossmann-like Domain"/>
    <property type="match status" value="1"/>
</dbReference>
<evidence type="ECO:0000256" key="3">
    <source>
        <dbReference type="SAM" id="MobiDB-lite"/>
    </source>
</evidence>
<name>A0ABQ8I5U3_9ROSI</name>
<dbReference type="EMBL" id="JAFEMO010000004">
    <property type="protein sequence ID" value="KAH7571737.1"/>
    <property type="molecule type" value="Genomic_DNA"/>
</dbReference>
<evidence type="ECO:0000256" key="2">
    <source>
        <dbReference type="ARBA" id="ARBA00023002"/>
    </source>
</evidence>
<proteinExistence type="inferred from homology"/>
<sequence>MAATSANPGAESLPLRDRVAIVTGSSRGIGRAIAIHLAQLGAKLVINYTSNSAQADLVAGEINSSASPDTVPRAVTVQADISDPAQVKSLFDSAERAFESPVHVLVNSAGVLDPKYPSIANTCLEEFDHIFRSLSMVTHKTVTQHSSSTGVVKSVTSDSSGDSAVEDLCQAPSAHPSGANTSKLNLSPQSYSSLLLSEIEPWFPALDRAIFSMILESSSDESSTSSVAPYSAAVPLYPPLVPPGFSAPVSYGSSPCTTAASSNSAKSPAYAHKTVTQHSSSTGVVKCVNSDSSGDSAVEDLCQTPSAHPSGANTSKLNLSPQRLASALSHGYSSLFLSEIEPWFPALDRAIFSLILESSFDEDECFSMATN</sequence>
<dbReference type="PRINTS" id="PR00081">
    <property type="entry name" value="GDHRDH"/>
</dbReference>
<evidence type="ECO:0000313" key="4">
    <source>
        <dbReference type="EMBL" id="KAH7571737.1"/>
    </source>
</evidence>
<dbReference type="PANTHER" id="PTHR48107">
    <property type="entry name" value="NADPH-DEPENDENT ALDEHYDE REDUCTASE-LIKE PROTEIN, CHLOROPLASTIC-RELATED"/>
    <property type="match status" value="1"/>
</dbReference>
<evidence type="ECO:0000313" key="5">
    <source>
        <dbReference type="Proteomes" id="UP000827721"/>
    </source>
</evidence>
<dbReference type="Proteomes" id="UP000827721">
    <property type="component" value="Unassembled WGS sequence"/>
</dbReference>
<protein>
    <submittedName>
        <fullName evidence="4">Uncharacterized protein</fullName>
    </submittedName>
</protein>
<gene>
    <name evidence="4" type="ORF">JRO89_XS04G0127500</name>
</gene>
<comment type="caution">
    <text evidence="4">The sequence shown here is derived from an EMBL/GenBank/DDBJ whole genome shotgun (WGS) entry which is preliminary data.</text>
</comment>
<feature type="compositionally biased region" description="Low complexity" evidence="3">
    <location>
        <begin position="147"/>
        <end position="163"/>
    </location>
</feature>
<organism evidence="4 5">
    <name type="scientific">Xanthoceras sorbifolium</name>
    <dbReference type="NCBI Taxonomy" id="99658"/>
    <lineage>
        <taxon>Eukaryota</taxon>
        <taxon>Viridiplantae</taxon>
        <taxon>Streptophyta</taxon>
        <taxon>Embryophyta</taxon>
        <taxon>Tracheophyta</taxon>
        <taxon>Spermatophyta</taxon>
        <taxon>Magnoliopsida</taxon>
        <taxon>eudicotyledons</taxon>
        <taxon>Gunneridae</taxon>
        <taxon>Pentapetalae</taxon>
        <taxon>rosids</taxon>
        <taxon>malvids</taxon>
        <taxon>Sapindales</taxon>
        <taxon>Sapindaceae</taxon>
        <taxon>Xanthoceroideae</taxon>
        <taxon>Xanthoceras</taxon>
    </lineage>
</organism>